<name>A0ABM8FLN6_9BACT</name>
<reference evidence="2 3" key="1">
    <citation type="submission" date="2023-03" db="EMBL/GenBank/DDBJ databases">
        <title>Description of Hydrogenimonas sp. ISO32.</title>
        <authorList>
            <person name="Mino S."/>
            <person name="Fukazawa S."/>
            <person name="Sawabe T."/>
        </authorList>
    </citation>
    <scope>NUCLEOTIDE SEQUENCE [LARGE SCALE GENOMIC DNA]</scope>
    <source>
        <strain evidence="2 3">ISO32</strain>
    </source>
</reference>
<accession>A0ABM8FLN6</accession>
<dbReference type="SUPFAM" id="SSF53474">
    <property type="entry name" value="alpha/beta-Hydrolases"/>
    <property type="match status" value="1"/>
</dbReference>
<keyword evidence="1" id="KW-0732">Signal</keyword>
<organism evidence="2 3">
    <name type="scientific">Hydrogenimonas cancrithermarum</name>
    <dbReference type="NCBI Taxonomy" id="2993563"/>
    <lineage>
        <taxon>Bacteria</taxon>
        <taxon>Pseudomonadati</taxon>
        <taxon>Campylobacterota</taxon>
        <taxon>Epsilonproteobacteria</taxon>
        <taxon>Campylobacterales</taxon>
        <taxon>Hydrogenimonadaceae</taxon>
        <taxon>Hydrogenimonas</taxon>
    </lineage>
</organism>
<gene>
    <name evidence="2" type="ORF">HCR_15890</name>
</gene>
<feature type="signal peptide" evidence="1">
    <location>
        <begin position="1"/>
        <end position="22"/>
    </location>
</feature>
<dbReference type="RefSeq" id="WP_286336236.1">
    <property type="nucleotide sequence ID" value="NZ_AP027370.1"/>
</dbReference>
<dbReference type="PROSITE" id="PS51257">
    <property type="entry name" value="PROKAR_LIPOPROTEIN"/>
    <property type="match status" value="1"/>
</dbReference>
<evidence type="ECO:0000313" key="3">
    <source>
        <dbReference type="Proteomes" id="UP001321445"/>
    </source>
</evidence>
<keyword evidence="3" id="KW-1185">Reference proteome</keyword>
<protein>
    <submittedName>
        <fullName evidence="2">Lipase</fullName>
    </submittedName>
</protein>
<dbReference type="Gene3D" id="3.40.50.1820">
    <property type="entry name" value="alpha/beta hydrolase"/>
    <property type="match status" value="1"/>
</dbReference>
<evidence type="ECO:0000313" key="2">
    <source>
        <dbReference type="EMBL" id="BDY13277.1"/>
    </source>
</evidence>
<evidence type="ECO:0000256" key="1">
    <source>
        <dbReference type="SAM" id="SignalP"/>
    </source>
</evidence>
<dbReference type="EMBL" id="AP027370">
    <property type="protein sequence ID" value="BDY13277.1"/>
    <property type="molecule type" value="Genomic_DNA"/>
</dbReference>
<dbReference type="Proteomes" id="UP001321445">
    <property type="component" value="Chromosome"/>
</dbReference>
<proteinExistence type="predicted"/>
<sequence>MKAWIIALSGAAVLLMSGCGETADNFSASDAVGGYVVMDTKGGDIPYPNDILFAPAEGQPADGTVNIPFDPSDKDAAVKAALDTLDGFSTTAPISVSVSNDIDSATLPGNLHFYRVDATESNATSPVPVVIKIVSELSFGQDYVATYSNGKIAILPLKPLESHTHYMVLMTNGIKTATGKAIEPDYVTSLLINNTPLFDAAGKPTVILDSDPDVNKATLVQLAGIQQLTQQMLSVAQRDQNITSSDVVSVWSFTTQSIGKVAKAIAQNGTSDAYLGLQDTNATSKDMLMAYYAGLGDSAKVAEINATMTGNAEVYAGILANLPYYLALPTPEDPTAPITESFVFTAGSDMPQERGRVTIPVLAAVPGSSSGCTEPSEGWPVAIFQHGITRNRLDILAISEAFAKICYAVVGIDLPLHGIADPTNPLYDKDHERTFNLDFLTQDENETILAKVPDGKPDTSGIHYINFVSLLTARDNIRQSTSDYIALQNAIASAQKNVNGLNFDESKIAYVGHSLGTIAPFGYFSYQDEAGLSLATVLLSMPGGGITDIMLNSQTFGDAVIEGLKGAGLEPGTNEFAAFTVAMQTILDDADPLNYANKVAEKQRLLLHLVKDDDVIPNTVAAAPLAGGVPIVHLMGAKDITSYFAEGETTKTIFPETSDDVYTFFQSGNHRSLFIPDYNLDTTIEMQTQMDSFIYSQGVAIDANLSRIVN</sequence>
<dbReference type="InterPro" id="IPR029058">
    <property type="entry name" value="AB_hydrolase_fold"/>
</dbReference>
<feature type="chain" id="PRO_5046490175" evidence="1">
    <location>
        <begin position="23"/>
        <end position="710"/>
    </location>
</feature>